<evidence type="ECO:0000313" key="2">
    <source>
        <dbReference type="EMBL" id="REE84462.1"/>
    </source>
</evidence>
<evidence type="ECO:0000313" key="3">
    <source>
        <dbReference type="Proteomes" id="UP000256429"/>
    </source>
</evidence>
<protein>
    <recommendedName>
        <fullName evidence="4">Ricin-type beta-trefoil lectin protein</fullName>
    </recommendedName>
</protein>
<proteinExistence type="predicted"/>
<comment type="caution">
    <text evidence="2">The sequence shown here is derived from an EMBL/GenBank/DDBJ whole genome shotgun (WGS) entry which is preliminary data.</text>
</comment>
<sequence length="172" mass="19491">MKMKIISLTILILLMNFNYSLAQNNNPCSCCTENHKAFDFWIGDWTVYNTEGIIVGTNKIVKMQNGCVLQENWIASNKTNTGTSYNFFDLSDSTWNQVWISGTGNVLNLKGNINKDGAMVLKSKLTKGSKGNYYNQITWTKNDDGSVTQRWDILNEKGETISKAFEGIYKKM</sequence>
<accession>A0A3D9S7C9</accession>
<reference evidence="2 3" key="1">
    <citation type="submission" date="2018-08" db="EMBL/GenBank/DDBJ databases">
        <title>Genomic Encyclopedia of Type Strains, Phase III (KMG-III): the genomes of soil and plant-associated and newly described type strains.</title>
        <authorList>
            <person name="Whitman W."/>
        </authorList>
    </citation>
    <scope>NUCLEOTIDE SEQUENCE [LARGE SCALE GENOMIC DNA]</scope>
    <source>
        <strain evidence="2 3">325-5</strain>
    </source>
</reference>
<feature type="chain" id="PRO_5017724248" description="Ricin-type beta-trefoil lectin protein" evidence="1">
    <location>
        <begin position="23"/>
        <end position="172"/>
    </location>
</feature>
<dbReference type="Proteomes" id="UP000256429">
    <property type="component" value="Unassembled WGS sequence"/>
</dbReference>
<organism evidence="2 3">
    <name type="scientific">Lutibacter oceani</name>
    <dbReference type="NCBI Taxonomy" id="1853311"/>
    <lineage>
        <taxon>Bacteria</taxon>
        <taxon>Pseudomonadati</taxon>
        <taxon>Bacteroidota</taxon>
        <taxon>Flavobacteriia</taxon>
        <taxon>Flavobacteriales</taxon>
        <taxon>Flavobacteriaceae</taxon>
        <taxon>Lutibacter</taxon>
    </lineage>
</organism>
<dbReference type="EMBL" id="QTTQ01000004">
    <property type="protein sequence ID" value="REE84462.1"/>
    <property type="molecule type" value="Genomic_DNA"/>
</dbReference>
<feature type="signal peptide" evidence="1">
    <location>
        <begin position="1"/>
        <end position="22"/>
    </location>
</feature>
<dbReference type="RefSeq" id="WP_162880058.1">
    <property type="nucleotide sequence ID" value="NZ_QUOZ01000015.1"/>
</dbReference>
<name>A0A3D9S7C9_9FLAO</name>
<evidence type="ECO:0008006" key="4">
    <source>
        <dbReference type="Google" id="ProtNLM"/>
    </source>
</evidence>
<dbReference type="AlphaFoldDB" id="A0A3D9S7C9"/>
<keyword evidence="3" id="KW-1185">Reference proteome</keyword>
<evidence type="ECO:0000256" key="1">
    <source>
        <dbReference type="SAM" id="SignalP"/>
    </source>
</evidence>
<gene>
    <name evidence="2" type="ORF">BX611_0010</name>
</gene>
<keyword evidence="1" id="KW-0732">Signal</keyword>